<accession>A0A7I4A0S4</accession>
<dbReference type="Proteomes" id="UP000006727">
    <property type="component" value="Chromosome 10"/>
</dbReference>
<evidence type="ECO:0000313" key="1">
    <source>
        <dbReference type="EnsemblPlants" id="Pp3c10_23480V3.1"/>
    </source>
</evidence>
<reference evidence="1 2" key="1">
    <citation type="journal article" date="2008" name="Science">
        <title>The Physcomitrella genome reveals evolutionary insights into the conquest of land by plants.</title>
        <authorList>
            <person name="Rensing S."/>
            <person name="Lang D."/>
            <person name="Zimmer A."/>
            <person name="Terry A."/>
            <person name="Salamov A."/>
            <person name="Shapiro H."/>
            <person name="Nishiyama T."/>
            <person name="Perroud P.-F."/>
            <person name="Lindquist E."/>
            <person name="Kamisugi Y."/>
            <person name="Tanahashi T."/>
            <person name="Sakakibara K."/>
            <person name="Fujita T."/>
            <person name="Oishi K."/>
            <person name="Shin-I T."/>
            <person name="Kuroki Y."/>
            <person name="Toyoda A."/>
            <person name="Suzuki Y."/>
            <person name="Hashimoto A."/>
            <person name="Yamaguchi K."/>
            <person name="Sugano A."/>
            <person name="Kohara Y."/>
            <person name="Fujiyama A."/>
            <person name="Anterola A."/>
            <person name="Aoki S."/>
            <person name="Ashton N."/>
            <person name="Barbazuk W.B."/>
            <person name="Barker E."/>
            <person name="Bennetzen J."/>
            <person name="Bezanilla M."/>
            <person name="Blankenship R."/>
            <person name="Cho S.H."/>
            <person name="Dutcher S."/>
            <person name="Estelle M."/>
            <person name="Fawcett J.A."/>
            <person name="Gundlach H."/>
            <person name="Hanada K."/>
            <person name="Heyl A."/>
            <person name="Hicks K.A."/>
            <person name="Hugh J."/>
            <person name="Lohr M."/>
            <person name="Mayer K."/>
            <person name="Melkozernov A."/>
            <person name="Murata T."/>
            <person name="Nelson D."/>
            <person name="Pils B."/>
            <person name="Prigge M."/>
            <person name="Reiss B."/>
            <person name="Renner T."/>
            <person name="Rombauts S."/>
            <person name="Rushton P."/>
            <person name="Sanderfoot A."/>
            <person name="Schween G."/>
            <person name="Shiu S.-H."/>
            <person name="Stueber K."/>
            <person name="Theodoulou F.L."/>
            <person name="Tu H."/>
            <person name="Van de Peer Y."/>
            <person name="Verrier P.J."/>
            <person name="Waters E."/>
            <person name="Wood A."/>
            <person name="Yang L."/>
            <person name="Cove D."/>
            <person name="Cuming A."/>
            <person name="Hasebe M."/>
            <person name="Lucas S."/>
            <person name="Mishler D.B."/>
            <person name="Reski R."/>
            <person name="Grigoriev I."/>
            <person name="Quatrano R.S."/>
            <person name="Boore J.L."/>
        </authorList>
    </citation>
    <scope>NUCLEOTIDE SEQUENCE [LARGE SCALE GENOMIC DNA]</scope>
    <source>
        <strain evidence="1 2">cv. Gransden 2004</strain>
    </source>
</reference>
<dbReference type="EMBL" id="ABEU02000010">
    <property type="status" value="NOT_ANNOTATED_CDS"/>
    <property type="molecule type" value="Genomic_DNA"/>
</dbReference>
<proteinExistence type="predicted"/>
<reference evidence="1" key="3">
    <citation type="submission" date="2020-12" db="UniProtKB">
        <authorList>
            <consortium name="EnsemblPlants"/>
        </authorList>
    </citation>
    <scope>IDENTIFICATION</scope>
</reference>
<name>A0A7I4A0S4_PHYPA</name>
<organism evidence="1 2">
    <name type="scientific">Physcomitrium patens</name>
    <name type="common">Spreading-leaved earth moss</name>
    <name type="synonym">Physcomitrella patens</name>
    <dbReference type="NCBI Taxonomy" id="3218"/>
    <lineage>
        <taxon>Eukaryota</taxon>
        <taxon>Viridiplantae</taxon>
        <taxon>Streptophyta</taxon>
        <taxon>Embryophyta</taxon>
        <taxon>Bryophyta</taxon>
        <taxon>Bryophytina</taxon>
        <taxon>Bryopsida</taxon>
        <taxon>Funariidae</taxon>
        <taxon>Funariales</taxon>
        <taxon>Funariaceae</taxon>
        <taxon>Physcomitrium</taxon>
    </lineage>
</organism>
<protein>
    <submittedName>
        <fullName evidence="1">Uncharacterized protein</fullName>
    </submittedName>
</protein>
<reference evidence="1 2" key="2">
    <citation type="journal article" date="2018" name="Plant J.">
        <title>The Physcomitrella patens chromosome-scale assembly reveals moss genome structure and evolution.</title>
        <authorList>
            <person name="Lang D."/>
            <person name="Ullrich K.K."/>
            <person name="Murat F."/>
            <person name="Fuchs J."/>
            <person name="Jenkins J."/>
            <person name="Haas F.B."/>
            <person name="Piednoel M."/>
            <person name="Gundlach H."/>
            <person name="Van Bel M."/>
            <person name="Meyberg R."/>
            <person name="Vives C."/>
            <person name="Morata J."/>
            <person name="Symeonidi A."/>
            <person name="Hiss M."/>
            <person name="Muchero W."/>
            <person name="Kamisugi Y."/>
            <person name="Saleh O."/>
            <person name="Blanc G."/>
            <person name="Decker E.L."/>
            <person name="van Gessel N."/>
            <person name="Grimwood J."/>
            <person name="Hayes R.D."/>
            <person name="Graham S.W."/>
            <person name="Gunter L.E."/>
            <person name="McDaniel S.F."/>
            <person name="Hoernstein S.N.W."/>
            <person name="Larsson A."/>
            <person name="Li F.W."/>
            <person name="Perroud P.F."/>
            <person name="Phillips J."/>
            <person name="Ranjan P."/>
            <person name="Rokshar D.S."/>
            <person name="Rothfels C.J."/>
            <person name="Schneider L."/>
            <person name="Shu S."/>
            <person name="Stevenson D.W."/>
            <person name="Thummler F."/>
            <person name="Tillich M."/>
            <person name="Villarreal Aguilar J.C."/>
            <person name="Widiez T."/>
            <person name="Wong G.K."/>
            <person name="Wymore A."/>
            <person name="Zhang Y."/>
            <person name="Zimmer A.D."/>
            <person name="Quatrano R.S."/>
            <person name="Mayer K.F.X."/>
            <person name="Goodstein D."/>
            <person name="Casacuberta J.M."/>
            <person name="Vandepoele K."/>
            <person name="Reski R."/>
            <person name="Cuming A.C."/>
            <person name="Tuskan G.A."/>
            <person name="Maumus F."/>
            <person name="Salse J."/>
            <person name="Schmutz J."/>
            <person name="Rensing S.A."/>
        </authorList>
    </citation>
    <scope>NUCLEOTIDE SEQUENCE [LARGE SCALE GENOMIC DNA]</scope>
    <source>
        <strain evidence="1 2">cv. Gransden 2004</strain>
    </source>
</reference>
<keyword evidence="2" id="KW-1185">Reference proteome</keyword>
<dbReference type="EnsemblPlants" id="Pp3c10_23480V3.1">
    <property type="protein sequence ID" value="Pp3c10_23480V3.1"/>
    <property type="gene ID" value="Pp3c10_23480"/>
</dbReference>
<sequence length="48" mass="5601">MYLSVYCPQLRYSLHVQPVWTTSLVGSVRRTLIITLKNFLSWNAFHCG</sequence>
<evidence type="ECO:0000313" key="2">
    <source>
        <dbReference type="Proteomes" id="UP000006727"/>
    </source>
</evidence>
<dbReference type="AlphaFoldDB" id="A0A7I4A0S4"/>
<dbReference type="InParanoid" id="A0A7I4A0S4"/>
<dbReference type="Gramene" id="Pp3c10_23480V3.1">
    <property type="protein sequence ID" value="Pp3c10_23480V3.1"/>
    <property type="gene ID" value="Pp3c10_23480"/>
</dbReference>